<name>A0A2M9Y7J8_9LEPT</name>
<sequence length="172" mass="19127">MRKILLISIFLFISKCSSQYGVIKEVKDDFKNSSTLTLEVYANSESTAKGAKTLFLNFTKSFDSNSAGVIRCAISAKTLVGGQQRFSSSIFLKIDSKKINIKLTANKIAATELLDLSIRSGEFFVTNELQNDILNANSLSVRFYSGEIAYDVDYSNSDLNVIKELIKKRPII</sequence>
<dbReference type="RefSeq" id="WP_100711838.1">
    <property type="nucleotide sequence ID" value="NZ_NPDR01000017.1"/>
</dbReference>
<gene>
    <name evidence="1" type="ORF">CH362_18695</name>
</gene>
<evidence type="ECO:0000313" key="1">
    <source>
        <dbReference type="EMBL" id="PJZ47527.1"/>
    </source>
</evidence>
<dbReference type="EMBL" id="NPDR01000017">
    <property type="protein sequence ID" value="PJZ47527.1"/>
    <property type="molecule type" value="Genomic_DNA"/>
</dbReference>
<dbReference type="AlphaFoldDB" id="A0A2M9Y7J8"/>
<accession>A0A2M9Y7J8</accession>
<reference evidence="1 2" key="1">
    <citation type="submission" date="2017-07" db="EMBL/GenBank/DDBJ databases">
        <title>Leptospira spp. isolated from tropical soils.</title>
        <authorList>
            <person name="Thibeaux R."/>
            <person name="Iraola G."/>
            <person name="Ferres I."/>
            <person name="Bierque E."/>
            <person name="Girault D."/>
            <person name="Soupe-Gilbert M.-E."/>
            <person name="Picardeau M."/>
            <person name="Goarant C."/>
        </authorList>
    </citation>
    <scope>NUCLEOTIDE SEQUENCE [LARGE SCALE GENOMIC DNA]</scope>
    <source>
        <strain evidence="1 2">FH4-C-A2</strain>
    </source>
</reference>
<dbReference type="Proteomes" id="UP000231926">
    <property type="component" value="Unassembled WGS sequence"/>
</dbReference>
<proteinExistence type="predicted"/>
<organism evidence="1 2">
    <name type="scientific">Leptospira saintgironsiae</name>
    <dbReference type="NCBI Taxonomy" id="2023183"/>
    <lineage>
        <taxon>Bacteria</taxon>
        <taxon>Pseudomonadati</taxon>
        <taxon>Spirochaetota</taxon>
        <taxon>Spirochaetia</taxon>
        <taxon>Leptospirales</taxon>
        <taxon>Leptospiraceae</taxon>
        <taxon>Leptospira</taxon>
    </lineage>
</organism>
<dbReference type="OrthoDB" id="328444at2"/>
<comment type="caution">
    <text evidence="1">The sequence shown here is derived from an EMBL/GenBank/DDBJ whole genome shotgun (WGS) entry which is preliminary data.</text>
</comment>
<keyword evidence="2" id="KW-1185">Reference proteome</keyword>
<protein>
    <submittedName>
        <fullName evidence="1">Uncharacterized protein</fullName>
    </submittedName>
</protein>
<evidence type="ECO:0000313" key="2">
    <source>
        <dbReference type="Proteomes" id="UP000231926"/>
    </source>
</evidence>